<keyword evidence="3" id="KW-0238">DNA-binding</keyword>
<sequence>MVSDGEACKECAQNCLLMHQKQNDPQPSARFFKVMIGEDYSKVLYLPPDFARKLPDLIGHETHLEDSSGRLWPVTYSIVDGSLAFHKGWPEFSLDHGLQLGQLLTFFYIADSHFVVQIFGTSGDFGRLEPTISMDDPTYMLNRDAQHNQGEDKFYLYGLSQFEMGRNKSDDDKIEKVRGGQMAPDHSQIRKQIESKANVIQIAENLEDHAKGCSKGILSGTSLTELDADCDGIGTESVPTVRTYFRRKCKNRLMRGAQAGYPY</sequence>
<evidence type="ECO:0000256" key="1">
    <source>
        <dbReference type="ARBA" id="ARBA00004123"/>
    </source>
</evidence>
<dbReference type="SUPFAM" id="SSF101936">
    <property type="entry name" value="DNA-binding pseudobarrel domain"/>
    <property type="match status" value="1"/>
</dbReference>
<dbReference type="CDD" id="cd10017">
    <property type="entry name" value="B3_DNA"/>
    <property type="match status" value="1"/>
</dbReference>
<comment type="caution">
    <text evidence="7">The sequence shown here is derived from an EMBL/GenBank/DDBJ whole genome shotgun (WGS) entry which is preliminary data.</text>
</comment>
<keyword evidence="4" id="KW-0804">Transcription</keyword>
<dbReference type="SMART" id="SM01019">
    <property type="entry name" value="B3"/>
    <property type="match status" value="1"/>
</dbReference>
<dbReference type="PANTHER" id="PTHR31920">
    <property type="entry name" value="B3 DOMAIN-CONTAINING"/>
    <property type="match status" value="1"/>
</dbReference>
<proteinExistence type="predicted"/>
<accession>A0ABD1RZA7</accession>
<reference evidence="8" key="1">
    <citation type="submission" date="2024-07" db="EMBL/GenBank/DDBJ databases">
        <title>Two chromosome-level genome assemblies of Korean endemic species Abeliophyllum distichum and Forsythia ovata (Oleaceae).</title>
        <authorList>
            <person name="Jang H."/>
        </authorList>
    </citation>
    <scope>NUCLEOTIDE SEQUENCE [LARGE SCALE GENOMIC DNA]</scope>
</reference>
<keyword evidence="8" id="KW-1185">Reference proteome</keyword>
<dbReference type="PANTHER" id="PTHR31920:SF112">
    <property type="entry name" value="TF-B3 DOMAIN-CONTAINING PROTEIN"/>
    <property type="match status" value="1"/>
</dbReference>
<dbReference type="Gene3D" id="2.40.330.10">
    <property type="entry name" value="DNA-binding pseudobarrel domain"/>
    <property type="match status" value="1"/>
</dbReference>
<dbReference type="GO" id="GO:0005634">
    <property type="term" value="C:nucleus"/>
    <property type="evidence" value="ECO:0007669"/>
    <property type="project" value="UniProtKB-SubCell"/>
</dbReference>
<feature type="domain" description="TF-B3" evidence="6">
    <location>
        <begin position="29"/>
        <end position="122"/>
    </location>
</feature>
<gene>
    <name evidence="7" type="ORF">Adt_27922</name>
</gene>
<evidence type="ECO:0000259" key="6">
    <source>
        <dbReference type="PROSITE" id="PS50863"/>
    </source>
</evidence>
<evidence type="ECO:0000313" key="7">
    <source>
        <dbReference type="EMBL" id="KAL2492294.1"/>
    </source>
</evidence>
<protein>
    <recommendedName>
        <fullName evidence="6">TF-B3 domain-containing protein</fullName>
    </recommendedName>
</protein>
<dbReference type="Pfam" id="PF02362">
    <property type="entry name" value="B3"/>
    <property type="match status" value="1"/>
</dbReference>
<dbReference type="EMBL" id="JBFOLK010000008">
    <property type="protein sequence ID" value="KAL2492294.1"/>
    <property type="molecule type" value="Genomic_DNA"/>
</dbReference>
<comment type="subcellular location">
    <subcellularLocation>
        <location evidence="1">Nucleus</location>
    </subcellularLocation>
</comment>
<evidence type="ECO:0000256" key="4">
    <source>
        <dbReference type="ARBA" id="ARBA00023163"/>
    </source>
</evidence>
<name>A0ABD1RZA7_9LAMI</name>
<organism evidence="7 8">
    <name type="scientific">Abeliophyllum distichum</name>
    <dbReference type="NCBI Taxonomy" id="126358"/>
    <lineage>
        <taxon>Eukaryota</taxon>
        <taxon>Viridiplantae</taxon>
        <taxon>Streptophyta</taxon>
        <taxon>Embryophyta</taxon>
        <taxon>Tracheophyta</taxon>
        <taxon>Spermatophyta</taxon>
        <taxon>Magnoliopsida</taxon>
        <taxon>eudicotyledons</taxon>
        <taxon>Gunneridae</taxon>
        <taxon>Pentapetalae</taxon>
        <taxon>asterids</taxon>
        <taxon>lamiids</taxon>
        <taxon>Lamiales</taxon>
        <taxon>Oleaceae</taxon>
        <taxon>Forsythieae</taxon>
        <taxon>Abeliophyllum</taxon>
    </lineage>
</organism>
<dbReference type="PROSITE" id="PS50863">
    <property type="entry name" value="B3"/>
    <property type="match status" value="1"/>
</dbReference>
<evidence type="ECO:0000256" key="3">
    <source>
        <dbReference type="ARBA" id="ARBA00023125"/>
    </source>
</evidence>
<dbReference type="GO" id="GO:0003677">
    <property type="term" value="F:DNA binding"/>
    <property type="evidence" value="ECO:0007669"/>
    <property type="project" value="UniProtKB-KW"/>
</dbReference>
<keyword evidence="5" id="KW-0539">Nucleus</keyword>
<dbReference type="AlphaFoldDB" id="A0ABD1RZA7"/>
<evidence type="ECO:0000256" key="5">
    <source>
        <dbReference type="ARBA" id="ARBA00023242"/>
    </source>
</evidence>
<dbReference type="Proteomes" id="UP001604336">
    <property type="component" value="Unassembled WGS sequence"/>
</dbReference>
<evidence type="ECO:0000256" key="2">
    <source>
        <dbReference type="ARBA" id="ARBA00023015"/>
    </source>
</evidence>
<dbReference type="InterPro" id="IPR015300">
    <property type="entry name" value="DNA-bd_pseudobarrel_sf"/>
</dbReference>
<dbReference type="InterPro" id="IPR050655">
    <property type="entry name" value="Plant_B3_domain"/>
</dbReference>
<keyword evidence="2" id="KW-0805">Transcription regulation</keyword>
<evidence type="ECO:0000313" key="8">
    <source>
        <dbReference type="Proteomes" id="UP001604336"/>
    </source>
</evidence>
<dbReference type="InterPro" id="IPR003340">
    <property type="entry name" value="B3_DNA-bd"/>
</dbReference>